<feature type="domain" description="Reverse transcriptase" evidence="2">
    <location>
        <begin position="376"/>
        <end position="655"/>
    </location>
</feature>
<dbReference type="EMBL" id="JAMKFB020000715">
    <property type="protein sequence ID" value="KAL0148002.1"/>
    <property type="molecule type" value="Genomic_DNA"/>
</dbReference>
<dbReference type="PROSITE" id="PS50878">
    <property type="entry name" value="RT_POL"/>
    <property type="match status" value="1"/>
</dbReference>
<dbReference type="InterPro" id="IPR000477">
    <property type="entry name" value="RT_dom"/>
</dbReference>
<dbReference type="Pfam" id="PF00078">
    <property type="entry name" value="RVT_1"/>
    <property type="match status" value="1"/>
</dbReference>
<evidence type="ECO:0000313" key="3">
    <source>
        <dbReference type="EMBL" id="KAL0148002.1"/>
    </source>
</evidence>
<name>A0ABD0MGY8_CIRMR</name>
<gene>
    <name evidence="3" type="ORF">M9458_056676</name>
</gene>
<protein>
    <recommendedName>
        <fullName evidence="2">Reverse transcriptase domain-containing protein</fullName>
    </recommendedName>
</protein>
<evidence type="ECO:0000313" key="4">
    <source>
        <dbReference type="Proteomes" id="UP001529510"/>
    </source>
</evidence>
<comment type="caution">
    <text evidence="3">The sequence shown here is derived from an EMBL/GenBank/DDBJ whole genome shotgun (WGS) entry which is preliminary data.</text>
</comment>
<reference evidence="3 4" key="1">
    <citation type="submission" date="2024-05" db="EMBL/GenBank/DDBJ databases">
        <title>Genome sequencing and assembly of Indian major carp, Cirrhinus mrigala (Hamilton, 1822).</title>
        <authorList>
            <person name="Mohindra V."/>
            <person name="Chowdhury L.M."/>
            <person name="Lal K."/>
            <person name="Jena J.K."/>
        </authorList>
    </citation>
    <scope>NUCLEOTIDE SEQUENCE [LARGE SCALE GENOMIC DNA]</scope>
    <source>
        <strain evidence="3">CM1030</strain>
        <tissue evidence="3">Blood</tissue>
    </source>
</reference>
<keyword evidence="4" id="KW-1185">Reference proteome</keyword>
<sequence length="1118" mass="127757">MKDGPNRTDHTVTTAMNMDSENTRTPVNEEKILRKCVCGWEKATTFRGLRIHQGKAKCGQKGQQQPCTALAGETRRTKSQGKNHRAEGPNVAEGIRVTEEGPLVEAEPPREHEGPVPTTSDRTEPNTETKEPARRSKLKWPKSNEAEEWRNLDLDLIKTLEGSLRGGAETKLNLIGDIIYQACKDRFGEIVPKQMTASREKGRREREILQLVQRRRQLRKNWRKATHAEREGLKVLWEEVRKRLAGLRRAERIRKRSQRKQKERASFFKDPFKYARQLLEEKKSGKLEITREKLEQHVKEQYSDPQRSVPLGTPGYVPQPAKPTAEFNIMPPKLSEVRQVVEKARSSSAPGPNGVPYKLYKNCPKVLELLWYLMRTAWKKQIIPSEWQRAVAVFIPKEMNSKDISQFRSIALLNVEGKIFFSVLARRMTNYLLENGYVDTNCQKAGVPGFPGCVEHSTMIWDQIQKAKREKTDLHVIWLDLANAYGSVPHQLVNYATEFFHMPICVKNLVAQYFSNLQMCFSLQDFTTGWQRLEVGIAMGCTISPILFVAAFEIILIGARQMVGGIKLPTGKRLPPLRSYMDDVTSLLQTAACTSRLLKRMDELMSWARMKIKPSKSWSLSLRRGVRNDNTIFVVGGEKIPLLSEQPIKSLGRQYTAELSDKQMGKTVMKQLSDGLARIDQSQLAGKFKVWCYQFTLYRRIMWPLKMSEIPSSTVSKMDGKANSFIRKWLGLPRCLSETGLFGKNMLQLPLQSIQLGYMQEKTRLVLELRESTDESVRNTNAKVPTGRKWNAQTEVDQAVSRLQHQEITGRVQAGRAGLGWGAMPRFWSKANRKQRKEMVVAEVTRMEEDCYKIKAVSQGQQGSWTTWEGIMNRNISWSDVWKIPQARLSFLIRSTYDTLPCPRNLHQWFGSEESCALCNAPNASLQHILSGCKIALSQGRYRWRHDQVLRKLAEVLEECRQDSKQPPSAEDPTTFVSEGGVRRSTRSRETARLFSSNQEWNMRVDLDRQLRFPTEITTTSLRPDIVVWSTKARSVHLIELTVPLEEGIEAAFERKKAKYSELAVECREAGWKTTSYPVEVGCRGFLGLSTIRLLREAGVTGGKLRRATKDLAEEAEK</sequence>
<organism evidence="3 4">
    <name type="scientific">Cirrhinus mrigala</name>
    <name type="common">Mrigala</name>
    <dbReference type="NCBI Taxonomy" id="683832"/>
    <lineage>
        <taxon>Eukaryota</taxon>
        <taxon>Metazoa</taxon>
        <taxon>Chordata</taxon>
        <taxon>Craniata</taxon>
        <taxon>Vertebrata</taxon>
        <taxon>Euteleostomi</taxon>
        <taxon>Actinopterygii</taxon>
        <taxon>Neopterygii</taxon>
        <taxon>Teleostei</taxon>
        <taxon>Ostariophysi</taxon>
        <taxon>Cypriniformes</taxon>
        <taxon>Cyprinidae</taxon>
        <taxon>Labeoninae</taxon>
        <taxon>Labeonini</taxon>
        <taxon>Cirrhinus</taxon>
    </lineage>
</organism>
<evidence type="ECO:0000259" key="2">
    <source>
        <dbReference type="PROSITE" id="PS50878"/>
    </source>
</evidence>
<dbReference type="Proteomes" id="UP001529510">
    <property type="component" value="Unassembled WGS sequence"/>
</dbReference>
<feature type="compositionally biased region" description="Low complexity" evidence="1">
    <location>
        <begin position="56"/>
        <end position="65"/>
    </location>
</feature>
<dbReference type="PANTHER" id="PTHR19446">
    <property type="entry name" value="REVERSE TRANSCRIPTASES"/>
    <property type="match status" value="1"/>
</dbReference>
<accession>A0ABD0MGY8</accession>
<evidence type="ECO:0000256" key="1">
    <source>
        <dbReference type="SAM" id="MobiDB-lite"/>
    </source>
</evidence>
<proteinExistence type="predicted"/>
<feature type="compositionally biased region" description="Basic and acidic residues" evidence="1">
    <location>
        <begin position="121"/>
        <end position="134"/>
    </location>
</feature>
<feature type="region of interest" description="Disordered" evidence="1">
    <location>
        <begin position="55"/>
        <end position="144"/>
    </location>
</feature>
<feature type="non-terminal residue" evidence="3">
    <location>
        <position position="1118"/>
    </location>
</feature>
<dbReference type="CDD" id="cd01650">
    <property type="entry name" value="RT_nLTR_like"/>
    <property type="match status" value="1"/>
</dbReference>
<feature type="region of interest" description="Disordered" evidence="1">
    <location>
        <begin position="961"/>
        <end position="989"/>
    </location>
</feature>
<dbReference type="AlphaFoldDB" id="A0ABD0MGY8"/>